<dbReference type="SUPFAM" id="SSF110857">
    <property type="entry name" value="Gamma-glutamyl cyclotransferase-like"/>
    <property type="match status" value="1"/>
</dbReference>
<dbReference type="InterPro" id="IPR009288">
    <property type="entry name" value="AIG2-like_dom"/>
</dbReference>
<feature type="domain" description="Gamma-glutamylcyclotransferase AIG2-like" evidence="3">
    <location>
        <begin position="24"/>
        <end position="126"/>
    </location>
</feature>
<keyword evidence="1" id="KW-0808">Transferase</keyword>
<organism evidence="4 5">
    <name type="scientific">Nocardia wallacei</name>
    <dbReference type="NCBI Taxonomy" id="480035"/>
    <lineage>
        <taxon>Bacteria</taxon>
        <taxon>Bacillati</taxon>
        <taxon>Actinomycetota</taxon>
        <taxon>Actinomycetes</taxon>
        <taxon>Mycobacteriales</taxon>
        <taxon>Nocardiaceae</taxon>
        <taxon>Nocardia</taxon>
    </lineage>
</organism>
<accession>A0A7G1KHA9</accession>
<dbReference type="PANTHER" id="PTHR31544:SF2">
    <property type="entry name" value="AIG2-LIKE PROTEIN D"/>
    <property type="match status" value="1"/>
</dbReference>
<proteinExistence type="predicted"/>
<protein>
    <recommendedName>
        <fullName evidence="2">Putative gamma-glutamylcyclotransferase</fullName>
    </recommendedName>
</protein>
<reference evidence="4 5" key="1">
    <citation type="submission" date="2020-08" db="EMBL/GenBank/DDBJ databases">
        <title>Genome Sequencing of Nocardia wallacei strain FMUON74 and assembly.</title>
        <authorList>
            <person name="Toyokawa M."/>
            <person name="Uesaka K."/>
        </authorList>
    </citation>
    <scope>NUCLEOTIDE SEQUENCE [LARGE SCALE GENOMIC DNA]</scope>
    <source>
        <strain evidence="4 5">FMUON74</strain>
    </source>
</reference>
<evidence type="ECO:0000313" key="4">
    <source>
        <dbReference type="EMBL" id="BCK54607.1"/>
    </source>
</evidence>
<dbReference type="CDD" id="cd06661">
    <property type="entry name" value="GGCT_like"/>
    <property type="match status" value="1"/>
</dbReference>
<evidence type="ECO:0000256" key="2">
    <source>
        <dbReference type="ARBA" id="ARBA00030602"/>
    </source>
</evidence>
<evidence type="ECO:0000256" key="1">
    <source>
        <dbReference type="ARBA" id="ARBA00022679"/>
    </source>
</evidence>
<evidence type="ECO:0000259" key="3">
    <source>
        <dbReference type="Pfam" id="PF06094"/>
    </source>
</evidence>
<dbReference type="InterPro" id="IPR013024">
    <property type="entry name" value="GGCT-like"/>
</dbReference>
<dbReference type="Gene3D" id="3.10.490.10">
    <property type="entry name" value="Gamma-glutamyl cyclotransferase-like"/>
    <property type="match status" value="1"/>
</dbReference>
<sequence>MAGGMNAPSRARRSPRLDGVRDRLFVYGTLQFAPVLEGLLGRTPDHDLGVAPDRRVAALPGRLYPGLVAQPGRMAGGLVLNGLTPAEWEIIDAFEDDEYELRTIPLIGYDRPVPTYVWTADVTRNDWHAEVFATDHLDRYLARLARWSGGPEAAR</sequence>
<gene>
    <name evidence="4" type="ORF">NWFMUON74_23790</name>
</gene>
<dbReference type="Proteomes" id="UP000516173">
    <property type="component" value="Chromosome"/>
</dbReference>
<dbReference type="KEGG" id="nwl:NWFMUON74_23790"/>
<keyword evidence="5" id="KW-1185">Reference proteome</keyword>
<dbReference type="Pfam" id="PF06094">
    <property type="entry name" value="GGACT"/>
    <property type="match status" value="1"/>
</dbReference>
<dbReference type="PANTHER" id="PTHR31544">
    <property type="entry name" value="AIG2-LIKE PROTEIN D"/>
    <property type="match status" value="1"/>
</dbReference>
<evidence type="ECO:0000313" key="5">
    <source>
        <dbReference type="Proteomes" id="UP000516173"/>
    </source>
</evidence>
<dbReference type="InterPro" id="IPR036568">
    <property type="entry name" value="GGCT-like_sf"/>
</dbReference>
<name>A0A7G1KHA9_9NOCA</name>
<dbReference type="InterPro" id="IPR045038">
    <property type="entry name" value="AIG2-like"/>
</dbReference>
<dbReference type="AlphaFoldDB" id="A0A7G1KHA9"/>
<dbReference type="EMBL" id="AP023396">
    <property type="protein sequence ID" value="BCK54607.1"/>
    <property type="molecule type" value="Genomic_DNA"/>
</dbReference>
<dbReference type="GO" id="GO:0016740">
    <property type="term" value="F:transferase activity"/>
    <property type="evidence" value="ECO:0007669"/>
    <property type="project" value="UniProtKB-KW"/>
</dbReference>